<dbReference type="EMBL" id="HACA01023753">
    <property type="protein sequence ID" value="CDW41114.1"/>
    <property type="molecule type" value="Transcribed_RNA"/>
</dbReference>
<accession>A0A0K2US61</accession>
<dbReference type="AlphaFoldDB" id="A0A0K2US61"/>
<organism evidence="1">
    <name type="scientific">Lepeophtheirus salmonis</name>
    <name type="common">Salmon louse</name>
    <name type="synonym">Caligus salmonis</name>
    <dbReference type="NCBI Taxonomy" id="72036"/>
    <lineage>
        <taxon>Eukaryota</taxon>
        <taxon>Metazoa</taxon>
        <taxon>Ecdysozoa</taxon>
        <taxon>Arthropoda</taxon>
        <taxon>Crustacea</taxon>
        <taxon>Multicrustacea</taxon>
        <taxon>Hexanauplia</taxon>
        <taxon>Copepoda</taxon>
        <taxon>Siphonostomatoida</taxon>
        <taxon>Caligidae</taxon>
        <taxon>Lepeophtheirus</taxon>
    </lineage>
</organism>
<proteinExistence type="predicted"/>
<evidence type="ECO:0000313" key="1">
    <source>
        <dbReference type="EMBL" id="CDW41114.1"/>
    </source>
</evidence>
<name>A0A0K2US61_LEPSM</name>
<sequence length="54" mass="6432">MSNLNLNPMEENSLWEEKEENFGINMILCMDLRSSIHTIMKIYLAQSFIYLYIS</sequence>
<protein>
    <submittedName>
        <fullName evidence="1">Uncharacterized protein</fullName>
    </submittedName>
</protein>
<reference evidence="1" key="1">
    <citation type="submission" date="2014-05" db="EMBL/GenBank/DDBJ databases">
        <authorList>
            <person name="Chronopoulou M."/>
        </authorList>
    </citation>
    <scope>NUCLEOTIDE SEQUENCE</scope>
    <source>
        <tissue evidence="1">Whole organism</tissue>
    </source>
</reference>